<organism evidence="8 9">
    <name type="scientific">Lacibacter sediminis</name>
    <dbReference type="NCBI Taxonomy" id="2760713"/>
    <lineage>
        <taxon>Bacteria</taxon>
        <taxon>Pseudomonadati</taxon>
        <taxon>Bacteroidota</taxon>
        <taxon>Chitinophagia</taxon>
        <taxon>Chitinophagales</taxon>
        <taxon>Chitinophagaceae</taxon>
        <taxon>Lacibacter</taxon>
    </lineage>
</organism>
<dbReference type="PROSITE" id="PS51296">
    <property type="entry name" value="RIESKE"/>
    <property type="match status" value="1"/>
</dbReference>
<dbReference type="SUPFAM" id="SSF50022">
    <property type="entry name" value="ISP domain"/>
    <property type="match status" value="1"/>
</dbReference>
<evidence type="ECO:0000259" key="7">
    <source>
        <dbReference type="PROSITE" id="PS51296"/>
    </source>
</evidence>
<evidence type="ECO:0000313" key="8">
    <source>
        <dbReference type="EMBL" id="QNA44198.1"/>
    </source>
</evidence>
<dbReference type="KEGG" id="lacs:H4075_19330"/>
<gene>
    <name evidence="8" type="ORF">H4075_19330</name>
</gene>
<evidence type="ECO:0000256" key="3">
    <source>
        <dbReference type="ARBA" id="ARBA00023004"/>
    </source>
</evidence>
<dbReference type="PANTHER" id="PTHR21496:SF0">
    <property type="entry name" value="RIESKE DOMAIN-CONTAINING PROTEIN"/>
    <property type="match status" value="1"/>
</dbReference>
<dbReference type="AlphaFoldDB" id="A0A7G5XFE5"/>
<dbReference type="PANTHER" id="PTHR21496">
    <property type="entry name" value="FERREDOXIN-RELATED"/>
    <property type="match status" value="1"/>
</dbReference>
<accession>A0A7G5XFE5</accession>
<evidence type="ECO:0000313" key="9">
    <source>
        <dbReference type="Proteomes" id="UP000515344"/>
    </source>
</evidence>
<dbReference type="InterPro" id="IPR017941">
    <property type="entry name" value="Rieske_2Fe-2S"/>
</dbReference>
<evidence type="ECO:0000256" key="4">
    <source>
        <dbReference type="ARBA" id="ARBA00023014"/>
    </source>
</evidence>
<keyword evidence="1" id="KW-0001">2Fe-2S</keyword>
<comment type="cofactor">
    <cofactor evidence="5">
        <name>[2Fe-2S] cluster</name>
        <dbReference type="ChEBI" id="CHEBI:190135"/>
    </cofactor>
</comment>
<evidence type="ECO:0000256" key="5">
    <source>
        <dbReference type="ARBA" id="ARBA00034078"/>
    </source>
</evidence>
<keyword evidence="2" id="KW-0479">Metal-binding</keyword>
<dbReference type="EMBL" id="CP060007">
    <property type="protein sequence ID" value="QNA44198.1"/>
    <property type="molecule type" value="Genomic_DNA"/>
</dbReference>
<evidence type="ECO:0000256" key="2">
    <source>
        <dbReference type="ARBA" id="ARBA00022723"/>
    </source>
</evidence>
<dbReference type="InterPro" id="IPR036922">
    <property type="entry name" value="Rieske_2Fe-2S_sf"/>
</dbReference>
<protein>
    <submittedName>
        <fullName evidence="8">Rieske 2Fe-2S domain-containing protein</fullName>
    </submittedName>
</protein>
<comment type="similarity">
    <text evidence="6">Belongs to the bacterial ring-hydroxylating dioxygenase ferredoxin component family.</text>
</comment>
<sequence>MAGEKKYNWIKIGESINDFFWQENGLCEVTVKGKTICIAKHGEQVLACTHKCPHAGGHLADGYVDPLGNIVCPLHRYKFSLQNGRNTSGEGYYLKTYPIETRTDGIYIGLEESSFFGFFK</sequence>
<keyword evidence="4" id="KW-0411">Iron-sulfur</keyword>
<evidence type="ECO:0000256" key="6">
    <source>
        <dbReference type="ARBA" id="ARBA00038001"/>
    </source>
</evidence>
<feature type="domain" description="Rieske" evidence="7">
    <location>
        <begin position="21"/>
        <end position="108"/>
    </location>
</feature>
<dbReference type="RefSeq" id="WP_182802460.1">
    <property type="nucleotide sequence ID" value="NZ_CP060007.1"/>
</dbReference>
<dbReference type="GO" id="GO:0046872">
    <property type="term" value="F:metal ion binding"/>
    <property type="evidence" value="ECO:0007669"/>
    <property type="project" value="UniProtKB-KW"/>
</dbReference>
<dbReference type="Proteomes" id="UP000515344">
    <property type="component" value="Chromosome"/>
</dbReference>
<keyword evidence="3" id="KW-0408">Iron</keyword>
<keyword evidence="9" id="KW-1185">Reference proteome</keyword>
<reference evidence="9" key="1">
    <citation type="submission" date="2020-08" db="EMBL/GenBank/DDBJ databases">
        <title>Lacibacter sp. S13-6-6 genome sequencing.</title>
        <authorList>
            <person name="Jin L."/>
        </authorList>
    </citation>
    <scope>NUCLEOTIDE SEQUENCE [LARGE SCALE GENOMIC DNA]</scope>
    <source>
        <strain evidence="9">S13-6-6</strain>
    </source>
</reference>
<proteinExistence type="inferred from homology"/>
<dbReference type="GO" id="GO:0051537">
    <property type="term" value="F:2 iron, 2 sulfur cluster binding"/>
    <property type="evidence" value="ECO:0007669"/>
    <property type="project" value="UniProtKB-KW"/>
</dbReference>
<dbReference type="Pfam" id="PF00355">
    <property type="entry name" value="Rieske"/>
    <property type="match status" value="1"/>
</dbReference>
<dbReference type="Gene3D" id="2.102.10.10">
    <property type="entry name" value="Rieske [2Fe-2S] iron-sulphur domain"/>
    <property type="match status" value="1"/>
</dbReference>
<name>A0A7G5XFE5_9BACT</name>
<evidence type="ECO:0000256" key="1">
    <source>
        <dbReference type="ARBA" id="ARBA00022714"/>
    </source>
</evidence>